<keyword evidence="4" id="KW-1185">Reference proteome</keyword>
<feature type="transmembrane region" description="Helical" evidence="1">
    <location>
        <begin position="89"/>
        <end position="113"/>
    </location>
</feature>
<evidence type="ECO:0000259" key="2">
    <source>
        <dbReference type="Pfam" id="PF09335"/>
    </source>
</evidence>
<dbReference type="eggNOG" id="COG1238">
    <property type="taxonomic scope" value="Bacteria"/>
</dbReference>
<reference evidence="3 4" key="2">
    <citation type="journal article" date="2012" name="Int. J. Syst. Evol. Microbiol.">
        <title>Magnetococcus marinus gen. nov., sp. nov., a marine, magnetotactic bacterium that represents a novel lineage (Magnetococcaceae fam. nov.; Magnetococcales ord. nov.) at the base of the Alphaproteobacteria.</title>
        <authorList>
            <person name="Bazylinski D.A."/>
            <person name="Williams T.J."/>
            <person name="Lefevre C.T."/>
            <person name="Berg R.J."/>
            <person name="Zhang C.L."/>
            <person name="Bowser S.S."/>
            <person name="Dean A.J."/>
            <person name="Beveridge T.J."/>
        </authorList>
    </citation>
    <scope>NUCLEOTIDE SEQUENCE [LARGE SCALE GENOMIC DNA]</scope>
    <source>
        <strain evidence="4">ATCC BAA-1437 / JCM 17883 / MC-1</strain>
    </source>
</reference>
<protein>
    <recommendedName>
        <fullName evidence="2">VTT domain-containing protein</fullName>
    </recommendedName>
</protein>
<keyword evidence="1" id="KW-1133">Transmembrane helix</keyword>
<dbReference type="PANTHER" id="PTHR42709">
    <property type="entry name" value="ALKALINE PHOSPHATASE LIKE PROTEIN"/>
    <property type="match status" value="1"/>
</dbReference>
<dbReference type="Pfam" id="PF09335">
    <property type="entry name" value="VTT_dom"/>
    <property type="match status" value="1"/>
</dbReference>
<sequence length="140" mass="15515" precursor="true">MGMGLITLFLLALLAATLLPFSSELMLGSMAATGEWSLWHLWLAATAGNVLGALVNWYLGGWLMKWQHHRWFPVSPQALSTAKQRYDRFGVWSLLLAWVPVIGDPLTLVAGLFRTPLYLFIPLVSLGKGGRYGVLLYLLA</sequence>
<dbReference type="Proteomes" id="UP000002586">
    <property type="component" value="Chromosome"/>
</dbReference>
<dbReference type="RefSeq" id="WP_011711986.1">
    <property type="nucleotide sequence ID" value="NC_008576.1"/>
</dbReference>
<evidence type="ECO:0000256" key="1">
    <source>
        <dbReference type="SAM" id="Phobius"/>
    </source>
</evidence>
<feature type="transmembrane region" description="Helical" evidence="1">
    <location>
        <begin position="41"/>
        <end position="60"/>
    </location>
</feature>
<reference evidence="4" key="1">
    <citation type="journal article" date="2009" name="Appl. Environ. Microbiol.">
        <title>Complete genome sequence of the chemolithoautotrophic marine magnetotactic coccus strain MC-1.</title>
        <authorList>
            <person name="Schubbe S."/>
            <person name="Williams T.J."/>
            <person name="Xie G."/>
            <person name="Kiss H.E."/>
            <person name="Brettin T.S."/>
            <person name="Martinez D."/>
            <person name="Ross C.A."/>
            <person name="Schuler D."/>
            <person name="Cox B.L."/>
            <person name="Nealson K.H."/>
            <person name="Bazylinski D.A."/>
        </authorList>
    </citation>
    <scope>NUCLEOTIDE SEQUENCE [LARGE SCALE GENOMIC DNA]</scope>
    <source>
        <strain evidence="4">ATCC BAA-1437 / JCM 17883 / MC-1</strain>
    </source>
</reference>
<dbReference type="InterPro" id="IPR032816">
    <property type="entry name" value="VTT_dom"/>
</dbReference>
<dbReference type="HOGENOM" id="CLU_125997_0_0_5"/>
<dbReference type="InterPro" id="IPR051311">
    <property type="entry name" value="DedA_domain"/>
</dbReference>
<organism evidence="3 4">
    <name type="scientific">Magnetococcus marinus (strain ATCC BAA-1437 / JCM 17883 / MC-1)</name>
    <dbReference type="NCBI Taxonomy" id="156889"/>
    <lineage>
        <taxon>Bacteria</taxon>
        <taxon>Pseudomonadati</taxon>
        <taxon>Pseudomonadota</taxon>
        <taxon>Magnetococcia</taxon>
        <taxon>Magnetococcales</taxon>
        <taxon>Magnetococcaceae</taxon>
        <taxon>Magnetococcus</taxon>
    </lineage>
</organism>
<feature type="transmembrane region" description="Helical" evidence="1">
    <location>
        <begin position="119"/>
        <end position="139"/>
    </location>
</feature>
<dbReference type="STRING" id="156889.Mmc1_0287"/>
<dbReference type="EMBL" id="CP000471">
    <property type="protein sequence ID" value="ABK42814.1"/>
    <property type="molecule type" value="Genomic_DNA"/>
</dbReference>
<name>A0L4C1_MAGMM</name>
<gene>
    <name evidence="3" type="ordered locus">Mmc1_0287</name>
</gene>
<dbReference type="OrthoDB" id="9814483at2"/>
<evidence type="ECO:0000313" key="4">
    <source>
        <dbReference type="Proteomes" id="UP000002586"/>
    </source>
</evidence>
<keyword evidence="1" id="KW-0812">Transmembrane</keyword>
<dbReference type="AlphaFoldDB" id="A0L4C1"/>
<proteinExistence type="predicted"/>
<keyword evidence="1" id="KW-0472">Membrane</keyword>
<feature type="domain" description="VTT" evidence="2">
    <location>
        <begin position="27"/>
        <end position="138"/>
    </location>
</feature>
<dbReference type="PANTHER" id="PTHR42709:SF4">
    <property type="entry name" value="INNER MEMBRANE PROTEIN YQAA"/>
    <property type="match status" value="1"/>
</dbReference>
<dbReference type="KEGG" id="mgm:Mmc1_0287"/>
<accession>A0L4C1</accession>
<evidence type="ECO:0000313" key="3">
    <source>
        <dbReference type="EMBL" id="ABK42814.1"/>
    </source>
</evidence>